<keyword evidence="7 11" id="KW-0603">Photosystem I</keyword>
<gene>
    <name evidence="11 12" type="primary">psaI</name>
    <name evidence="12" type="ORF">QH73_0010300</name>
</gene>
<proteinExistence type="inferred from homology"/>
<keyword evidence="5 11" id="KW-0602">Photosynthesis</keyword>
<protein>
    <recommendedName>
        <fullName evidence="4 11">Photosystem I reaction center subunit VIII</fullName>
    </recommendedName>
</protein>
<keyword evidence="13" id="KW-1185">Reference proteome</keyword>
<dbReference type="OrthoDB" id="467737at2"/>
<dbReference type="NCBIfam" id="TIGR03052">
    <property type="entry name" value="PS_I_psaI"/>
    <property type="match status" value="1"/>
</dbReference>
<reference evidence="12 13" key="1">
    <citation type="journal article" date="2015" name="Genome Announc.">
        <title>Draft Genome Sequence of the Terrestrial Cyanobacterium Scytonema millei VB511283, Isolated from Eastern India.</title>
        <authorList>
            <person name="Sen D."/>
            <person name="Chandrababunaidu M.M."/>
            <person name="Singh D."/>
            <person name="Sanghi N."/>
            <person name="Ghorai A."/>
            <person name="Mishra G.P."/>
            <person name="Madduluri M."/>
            <person name="Adhikary S.P."/>
            <person name="Tripathy S."/>
        </authorList>
    </citation>
    <scope>NUCLEOTIDE SEQUENCE [LARGE SCALE GENOMIC DNA]</scope>
    <source>
        <strain evidence="12 13">VB511283</strain>
    </source>
</reference>
<evidence type="ECO:0000313" key="13">
    <source>
        <dbReference type="Proteomes" id="UP000031532"/>
    </source>
</evidence>
<dbReference type="RefSeq" id="WP_015154003.1">
    <property type="nucleotide sequence ID" value="NZ_JTJC03000002.1"/>
</dbReference>
<name>A0A9X5E482_9CYAN</name>
<evidence type="ECO:0000256" key="7">
    <source>
        <dbReference type="ARBA" id="ARBA00022836"/>
    </source>
</evidence>
<keyword evidence="8 11" id="KW-1133">Transmembrane helix</keyword>
<dbReference type="GO" id="GO:0031676">
    <property type="term" value="C:plasma membrane-derived thylakoid membrane"/>
    <property type="evidence" value="ECO:0007669"/>
    <property type="project" value="UniProtKB-SubCell"/>
</dbReference>
<comment type="similarity">
    <text evidence="3 11">Belongs to the PsaI family.</text>
</comment>
<evidence type="ECO:0000256" key="1">
    <source>
        <dbReference type="ARBA" id="ARBA00003541"/>
    </source>
</evidence>
<evidence type="ECO:0000256" key="5">
    <source>
        <dbReference type="ARBA" id="ARBA00022531"/>
    </source>
</evidence>
<accession>A0A9X5E482</accession>
<evidence type="ECO:0000256" key="9">
    <source>
        <dbReference type="ARBA" id="ARBA00023078"/>
    </source>
</evidence>
<evidence type="ECO:0000256" key="6">
    <source>
        <dbReference type="ARBA" id="ARBA00022692"/>
    </source>
</evidence>
<dbReference type="HAMAP" id="MF_00431">
    <property type="entry name" value="PSI_PsaI"/>
    <property type="match status" value="1"/>
</dbReference>
<dbReference type="GO" id="GO:0015979">
    <property type="term" value="P:photosynthesis"/>
    <property type="evidence" value="ECO:0007669"/>
    <property type="project" value="UniProtKB-UniRule"/>
</dbReference>
<evidence type="ECO:0000313" key="12">
    <source>
        <dbReference type="EMBL" id="NHC35045.1"/>
    </source>
</evidence>
<organism evidence="12 13">
    <name type="scientific">Scytonema millei VB511283</name>
    <dbReference type="NCBI Taxonomy" id="1245923"/>
    <lineage>
        <taxon>Bacteria</taxon>
        <taxon>Bacillati</taxon>
        <taxon>Cyanobacteriota</taxon>
        <taxon>Cyanophyceae</taxon>
        <taxon>Nostocales</taxon>
        <taxon>Scytonemataceae</taxon>
        <taxon>Scytonema</taxon>
    </lineage>
</organism>
<evidence type="ECO:0000256" key="4">
    <source>
        <dbReference type="ARBA" id="ARBA00019929"/>
    </source>
</evidence>
<dbReference type="InterPro" id="IPR036357">
    <property type="entry name" value="PSI_PsaI_sf"/>
</dbReference>
<evidence type="ECO:0000256" key="8">
    <source>
        <dbReference type="ARBA" id="ARBA00022989"/>
    </source>
</evidence>
<dbReference type="Proteomes" id="UP000031532">
    <property type="component" value="Unassembled WGS sequence"/>
</dbReference>
<dbReference type="NCBIfam" id="NF008830">
    <property type="entry name" value="PRK11877.1"/>
    <property type="match status" value="1"/>
</dbReference>
<comment type="function">
    <text evidence="1 11">May help in the organization of the PsaL subunit.</text>
</comment>
<dbReference type="Pfam" id="PF00796">
    <property type="entry name" value="PSI_8"/>
    <property type="match status" value="1"/>
</dbReference>
<dbReference type="PANTHER" id="PTHR35775:SF2">
    <property type="entry name" value="PHOTOSYSTEM I REACTION CENTER SUBUNIT VIII"/>
    <property type="match status" value="1"/>
</dbReference>
<dbReference type="GO" id="GO:0009522">
    <property type="term" value="C:photosystem I"/>
    <property type="evidence" value="ECO:0007669"/>
    <property type="project" value="UniProtKB-KW"/>
</dbReference>
<sequence>MFSASFLPSILVPLTVLVFPSVAMALLFLYIEREDPSGI</sequence>
<dbReference type="PANTHER" id="PTHR35775">
    <property type="match status" value="1"/>
</dbReference>
<feature type="transmembrane region" description="Helical" evidence="11">
    <location>
        <begin position="6"/>
        <end position="31"/>
    </location>
</feature>
<keyword evidence="9 11" id="KW-0793">Thylakoid</keyword>
<comment type="caution">
    <text evidence="12">The sequence shown here is derived from an EMBL/GenBank/DDBJ whole genome shotgun (WGS) entry which is preliminary data.</text>
</comment>
<evidence type="ECO:0000256" key="3">
    <source>
        <dbReference type="ARBA" id="ARBA00005252"/>
    </source>
</evidence>
<dbReference type="InterPro" id="IPR001302">
    <property type="entry name" value="PSI_PsaI"/>
</dbReference>
<evidence type="ECO:0000256" key="10">
    <source>
        <dbReference type="ARBA" id="ARBA00023136"/>
    </source>
</evidence>
<dbReference type="AlphaFoldDB" id="A0A9X5E482"/>
<comment type="subcellular location">
    <subcellularLocation>
        <location evidence="2 11">Cellular thylakoid membrane</location>
        <topology evidence="2 11">Single-pass membrane protein</topology>
    </subcellularLocation>
</comment>
<evidence type="ECO:0000256" key="11">
    <source>
        <dbReference type="HAMAP-Rule" id="MF_00431"/>
    </source>
</evidence>
<dbReference type="SMR" id="A0A9X5E482"/>
<dbReference type="EMBL" id="JTJC03000002">
    <property type="protein sequence ID" value="NHC35045.1"/>
    <property type="molecule type" value="Genomic_DNA"/>
</dbReference>
<evidence type="ECO:0000256" key="2">
    <source>
        <dbReference type="ARBA" id="ARBA00004376"/>
    </source>
</evidence>
<keyword evidence="10 11" id="KW-0472">Membrane</keyword>
<dbReference type="SUPFAM" id="SSF81540">
    <property type="entry name" value="Subunit VIII of photosystem I reaction centre, PsaI"/>
    <property type="match status" value="1"/>
</dbReference>
<keyword evidence="6 11" id="KW-0812">Transmembrane</keyword>